<name>A0A2T7UJT5_9RHOB</name>
<dbReference type="OrthoDB" id="9794241at2"/>
<dbReference type="Proteomes" id="UP000244810">
    <property type="component" value="Unassembled WGS sequence"/>
</dbReference>
<protein>
    <recommendedName>
        <fullName evidence="3">Heparinase</fullName>
    </recommendedName>
</protein>
<dbReference type="Pfam" id="PF09365">
    <property type="entry name" value="DUF2461"/>
    <property type="match status" value="1"/>
</dbReference>
<evidence type="ECO:0008006" key="3">
    <source>
        <dbReference type="Google" id="ProtNLM"/>
    </source>
</evidence>
<evidence type="ECO:0000313" key="1">
    <source>
        <dbReference type="EMBL" id="PVE44919.1"/>
    </source>
</evidence>
<dbReference type="EMBL" id="QDDR01000021">
    <property type="protein sequence ID" value="PVE44919.1"/>
    <property type="molecule type" value="Genomic_DNA"/>
</dbReference>
<dbReference type="AlphaFoldDB" id="A0A2T7UJT5"/>
<accession>A0A2T7UJT5</accession>
<organism evidence="1 2">
    <name type="scientific">Pararhodobacter aggregans</name>
    <dbReference type="NCBI Taxonomy" id="404875"/>
    <lineage>
        <taxon>Bacteria</taxon>
        <taxon>Pseudomonadati</taxon>
        <taxon>Pseudomonadota</taxon>
        <taxon>Alphaproteobacteria</taxon>
        <taxon>Rhodobacterales</taxon>
        <taxon>Paracoccaceae</taxon>
        <taxon>Pararhodobacter</taxon>
    </lineage>
</organism>
<proteinExistence type="predicted"/>
<dbReference type="InterPro" id="IPR012808">
    <property type="entry name" value="CHP02453"/>
</dbReference>
<comment type="caution">
    <text evidence="1">The sequence shown here is derived from an EMBL/GenBank/DDBJ whole genome shotgun (WGS) entry which is preliminary data.</text>
</comment>
<reference evidence="1 2" key="1">
    <citation type="journal article" date="2011" name="Syst. Appl. Microbiol.">
        <title>Defluviimonas denitrificans gen. nov., sp. nov., and Pararhodobacter aggregans gen. nov., sp. nov., non-phototrophic Rhodobacteraceae from the biofilter of a marine aquaculture.</title>
        <authorList>
            <person name="Foesel B.U."/>
            <person name="Drake H.L."/>
            <person name="Schramm A."/>
        </authorList>
    </citation>
    <scope>NUCLEOTIDE SEQUENCE [LARGE SCALE GENOMIC DNA]</scope>
    <source>
        <strain evidence="1 2">D1-19</strain>
    </source>
</reference>
<gene>
    <name evidence="1" type="ORF">DDE23_24275</name>
</gene>
<evidence type="ECO:0000313" key="2">
    <source>
        <dbReference type="Proteomes" id="UP000244810"/>
    </source>
</evidence>
<keyword evidence="2" id="KW-1185">Reference proteome</keyword>
<sequence>MRYERALAGPSRLFAAELADGLAAASGAPVTARIYRPHRDLRFARDKTPYDAHLHIGFSGAGPGAWLVGPEPGRLVIGDGVMGFDPAAPGPLAGLRRGT</sequence>